<feature type="transmembrane region" description="Helical" evidence="1">
    <location>
        <begin position="34"/>
        <end position="57"/>
    </location>
</feature>
<proteinExistence type="predicted"/>
<evidence type="ECO:0000313" key="3">
    <source>
        <dbReference type="Proteomes" id="UP000823388"/>
    </source>
</evidence>
<protein>
    <submittedName>
        <fullName evidence="2">Uncharacterized protein</fullName>
    </submittedName>
</protein>
<keyword evidence="1" id="KW-1133">Transmembrane helix</keyword>
<name>A0A8T0QCI3_PANVG</name>
<organism evidence="2 3">
    <name type="scientific">Panicum virgatum</name>
    <name type="common">Blackwell switchgrass</name>
    <dbReference type="NCBI Taxonomy" id="38727"/>
    <lineage>
        <taxon>Eukaryota</taxon>
        <taxon>Viridiplantae</taxon>
        <taxon>Streptophyta</taxon>
        <taxon>Embryophyta</taxon>
        <taxon>Tracheophyta</taxon>
        <taxon>Spermatophyta</taxon>
        <taxon>Magnoliopsida</taxon>
        <taxon>Liliopsida</taxon>
        <taxon>Poales</taxon>
        <taxon>Poaceae</taxon>
        <taxon>PACMAD clade</taxon>
        <taxon>Panicoideae</taxon>
        <taxon>Panicodae</taxon>
        <taxon>Paniceae</taxon>
        <taxon>Panicinae</taxon>
        <taxon>Panicum</taxon>
        <taxon>Panicum sect. Hiantes</taxon>
    </lineage>
</organism>
<accession>A0A8T0QCI3</accession>
<evidence type="ECO:0000256" key="1">
    <source>
        <dbReference type="SAM" id="Phobius"/>
    </source>
</evidence>
<sequence length="61" mass="7045">MCCCWWNRILHPGAATSHKCNGVLLAFGRTSNQILLLLVHILDEIHLLLFLVNYVVLECYY</sequence>
<reference evidence="2" key="1">
    <citation type="submission" date="2020-05" db="EMBL/GenBank/DDBJ databases">
        <title>WGS assembly of Panicum virgatum.</title>
        <authorList>
            <person name="Lovell J.T."/>
            <person name="Jenkins J."/>
            <person name="Shu S."/>
            <person name="Juenger T.E."/>
            <person name="Schmutz J."/>
        </authorList>
    </citation>
    <scope>NUCLEOTIDE SEQUENCE</scope>
    <source>
        <strain evidence="2">AP13</strain>
    </source>
</reference>
<keyword evidence="1" id="KW-0812">Transmembrane</keyword>
<dbReference type="AlphaFoldDB" id="A0A8T0QCI3"/>
<evidence type="ECO:0000313" key="2">
    <source>
        <dbReference type="EMBL" id="KAG2570529.1"/>
    </source>
</evidence>
<dbReference type="Proteomes" id="UP000823388">
    <property type="component" value="Chromosome 7K"/>
</dbReference>
<gene>
    <name evidence="2" type="ORF">PVAP13_7KG054009</name>
</gene>
<keyword evidence="3" id="KW-1185">Reference proteome</keyword>
<comment type="caution">
    <text evidence="2">The sequence shown here is derived from an EMBL/GenBank/DDBJ whole genome shotgun (WGS) entry which is preliminary data.</text>
</comment>
<dbReference type="EMBL" id="CM029049">
    <property type="protein sequence ID" value="KAG2570529.1"/>
    <property type="molecule type" value="Genomic_DNA"/>
</dbReference>
<keyword evidence="1" id="KW-0472">Membrane</keyword>